<dbReference type="PANTHER" id="PTHR23101:SF104">
    <property type="entry name" value="PROTEIN SPRINT"/>
    <property type="match status" value="1"/>
</dbReference>
<dbReference type="SMART" id="SM00252">
    <property type="entry name" value="SH2"/>
    <property type="match status" value="1"/>
</dbReference>
<dbReference type="SUPFAM" id="SSF109993">
    <property type="entry name" value="VPS9 domain"/>
    <property type="match status" value="1"/>
</dbReference>
<reference evidence="9" key="1">
    <citation type="submission" date="2011-08" db="EMBL/GenBank/DDBJ databases">
        <authorList>
            <person name="Rombauts S."/>
        </authorList>
    </citation>
    <scope>NUCLEOTIDE SEQUENCE</scope>
    <source>
        <strain evidence="9">London</strain>
    </source>
</reference>
<dbReference type="Pfam" id="PF02204">
    <property type="entry name" value="VPS9"/>
    <property type="match status" value="1"/>
</dbReference>
<feature type="region of interest" description="Disordered" evidence="4">
    <location>
        <begin position="1"/>
        <end position="20"/>
    </location>
</feature>
<dbReference type="Pfam" id="PF23268">
    <property type="entry name" value="RIN1"/>
    <property type="match status" value="1"/>
</dbReference>
<feature type="compositionally biased region" description="Polar residues" evidence="4">
    <location>
        <begin position="510"/>
        <end position="524"/>
    </location>
</feature>
<dbReference type="GO" id="GO:0005096">
    <property type="term" value="F:GTPase activator activity"/>
    <property type="evidence" value="ECO:0007669"/>
    <property type="project" value="UniProtKB-KW"/>
</dbReference>
<dbReference type="STRING" id="32264.T1K1D3"/>
<feature type="compositionally biased region" description="Basic and acidic residues" evidence="4">
    <location>
        <begin position="925"/>
        <end position="939"/>
    </location>
</feature>
<dbReference type="GO" id="GO:0005829">
    <property type="term" value="C:cytosol"/>
    <property type="evidence" value="ECO:0007669"/>
    <property type="project" value="TreeGrafter"/>
</dbReference>
<feature type="domain" description="SH2" evidence="5">
    <location>
        <begin position="133"/>
        <end position="227"/>
    </location>
</feature>
<dbReference type="Proteomes" id="UP000015104">
    <property type="component" value="Unassembled WGS sequence"/>
</dbReference>
<dbReference type="EMBL" id="CAEY01001351">
    <property type="status" value="NOT_ANNOTATED_CDS"/>
    <property type="molecule type" value="Genomic_DNA"/>
</dbReference>
<dbReference type="InterPro" id="IPR029071">
    <property type="entry name" value="Ubiquitin-like_domsf"/>
</dbReference>
<proteinExistence type="inferred from homology"/>
<dbReference type="Pfam" id="PF00788">
    <property type="entry name" value="RA"/>
    <property type="match status" value="1"/>
</dbReference>
<dbReference type="HOGENOM" id="CLU_001594_1_0_1"/>
<dbReference type="Gene3D" id="3.10.20.90">
    <property type="entry name" value="Phosphatidylinositol 3-kinase Catalytic Subunit, Chain A, domain 1"/>
    <property type="match status" value="1"/>
</dbReference>
<feature type="region of interest" description="Disordered" evidence="4">
    <location>
        <begin position="508"/>
        <end position="566"/>
    </location>
</feature>
<keyword evidence="2" id="KW-0343">GTPase activation</keyword>
<feature type="region of interest" description="Disordered" evidence="4">
    <location>
        <begin position="925"/>
        <end position="952"/>
    </location>
</feature>
<evidence type="ECO:0000313" key="9">
    <source>
        <dbReference type="Proteomes" id="UP000015104"/>
    </source>
</evidence>
<feature type="domain" description="Ras-associating" evidence="6">
    <location>
        <begin position="1461"/>
        <end position="1552"/>
    </location>
</feature>
<dbReference type="SUPFAM" id="SSF54236">
    <property type="entry name" value="Ubiquitin-like"/>
    <property type="match status" value="1"/>
</dbReference>
<evidence type="ECO:0000256" key="4">
    <source>
        <dbReference type="SAM" id="MobiDB-lite"/>
    </source>
</evidence>
<evidence type="ECO:0008006" key="10">
    <source>
        <dbReference type="Google" id="ProtNLM"/>
    </source>
</evidence>
<dbReference type="eggNOG" id="KOG2320">
    <property type="taxonomic scope" value="Eukaryota"/>
</dbReference>
<dbReference type="GO" id="GO:0005085">
    <property type="term" value="F:guanyl-nucleotide exchange factor activity"/>
    <property type="evidence" value="ECO:0007669"/>
    <property type="project" value="InterPro"/>
</dbReference>
<evidence type="ECO:0000313" key="8">
    <source>
        <dbReference type="EnsemblMetazoa" id="tetur04g00990.1"/>
    </source>
</evidence>
<feature type="region of interest" description="Disordered" evidence="4">
    <location>
        <begin position="416"/>
        <end position="458"/>
    </location>
</feature>
<evidence type="ECO:0000256" key="3">
    <source>
        <dbReference type="PROSITE-ProRule" id="PRU00191"/>
    </source>
</evidence>
<dbReference type="GO" id="GO:0007165">
    <property type="term" value="P:signal transduction"/>
    <property type="evidence" value="ECO:0007669"/>
    <property type="project" value="InterPro"/>
</dbReference>
<dbReference type="EnsemblMetazoa" id="tetur04g00990.1">
    <property type="protein sequence ID" value="tetur04g00990.1"/>
    <property type="gene ID" value="tetur04g00990"/>
</dbReference>
<dbReference type="CDD" id="cd01776">
    <property type="entry name" value="RA_Rin"/>
    <property type="match status" value="1"/>
</dbReference>
<dbReference type="SMART" id="SM00167">
    <property type="entry name" value="VPS9"/>
    <property type="match status" value="1"/>
</dbReference>
<evidence type="ECO:0000259" key="6">
    <source>
        <dbReference type="PROSITE" id="PS50200"/>
    </source>
</evidence>
<evidence type="ECO:0000259" key="7">
    <source>
        <dbReference type="PROSITE" id="PS51205"/>
    </source>
</evidence>
<feature type="region of interest" description="Disordered" evidence="4">
    <location>
        <begin position="1413"/>
        <end position="1446"/>
    </location>
</feature>
<dbReference type="InterPro" id="IPR036860">
    <property type="entry name" value="SH2_dom_sf"/>
</dbReference>
<dbReference type="InterPro" id="IPR045046">
    <property type="entry name" value="Vps9-like"/>
</dbReference>
<dbReference type="CDD" id="cd00173">
    <property type="entry name" value="SH2"/>
    <property type="match status" value="1"/>
</dbReference>
<dbReference type="Pfam" id="PF00017">
    <property type="entry name" value="SH2"/>
    <property type="match status" value="1"/>
</dbReference>
<feature type="domain" description="VPS9" evidence="7">
    <location>
        <begin position="1249"/>
        <end position="1401"/>
    </location>
</feature>
<keyword evidence="9" id="KW-1185">Reference proteome</keyword>
<dbReference type="GO" id="GO:0030139">
    <property type="term" value="C:endocytic vesicle"/>
    <property type="evidence" value="ECO:0007669"/>
    <property type="project" value="TreeGrafter"/>
</dbReference>
<feature type="compositionally biased region" description="Low complexity" evidence="4">
    <location>
        <begin position="1"/>
        <end position="16"/>
    </location>
</feature>
<protein>
    <recommendedName>
        <fullName evidence="10">Protein sprint</fullName>
    </recommendedName>
</protein>
<sequence length="1561" mass="172442">MSLVSPESSPSLSSQPAPTPLQPINQICQINLTSSIKPSVSSAFSIVPSSISLSSSSSLTSPASGASVVTKRRHSDAGFVFSSAIGKDSTESSELKSTTFNSIANREESVNGNELSSNEITLVDRLTKTTSIWFLPDIGRSSVANLLDEKEDGCFIVRNSSKFNSMALSVRLPEGKGPHVEHYLIETSPNGSFHLEGSENQFSSMASLISHYCNCCDELPVRLTLPVKLMNANFVKLTSYSLLGQEFWHTLNQTPKRTFAPIIRSASNISSSYRNNNNLSLHLSLSIKQLTNDSAKKPSIGTTLLSPENTSYKREKSNIKNSGNQLTNLSLITSNLNQQPYIVNELTSSGSSTNITCLASSSASSSASCSPPLTSSSSRIDTDELLNFNDEPIVDMKKSSTVPINLVEQCESSVKIAVPPKPPPRTGPGGIMQISIPPPIPSRTSKPSPKSDCKNHSSQSINSFIQSICIDDIFKSKNRSITSEEDELLIVNEEHDDDNDDDIEIIDIYPTNSSNRDVESNNNNIDRDDSLSISQRTSENGSSHNISSQNENKPEEMLSSHGKEEKAPRGIETLIKYYNSKVEDKYSDYEDIWSFAPKTYVDHTKTKQQESNCENESPITKASLPKTNMQKIEASIAPSDTFALSIASDSMSKCCSISTQTDPMKSSCDIDDQFNEIITRFEHHSHYGSDSNLTLSSIRSTKSKHNLSLESLIYLNKDALSIYGDPNDINFGRSEFNAVNPQLEDASTQAGKSKTAAQPAFKQICSQDQRRNIPGKTTANYGTQGGRDAWLVDSSWKWRRSNVVLDNPDDNCSNNDTDDTTLTLRSPLRRNKRSNQPDDKRTLDQERADLNRYRRFSARYVLESGVDSDPETNDYEPREERKSRTVEDLIAQEAPELRVPRIEVDTNVVSLDDSYDNVVTLRKHDKDAATRKANREDSSKTSGGTMTDTETVFSEPWDSEYWRKLISVTPGKTELLMSLSPEEDEKNSIYDEANGASTSNLLDSLKDSSSIGIESTSNEISKVKKEESCKTRIDKLVASFSSLSGSGGLQNSSILKDELGNRSDQVSDRESLSVDITEVTSFTSDTNSDLLSSISMHDQARISMESDSSTLIGYKSKTGTTVTSATSRNERIYTAGKSICDYIFKLAEENDNTFAKSVSHFIDCTKDLHEVNPHVVMRNIRQFMNGMKNYLVKHGEKNFLEMIREERNKLKSDEFLNIDAIIEGTLHKLIIKPLKSHLDGLFVEHYKQNGSLSLLSENMKNAQKRGPQEIGVRSDLYLPDSKSMAIIQKHFDKMQQAYSPLKKLEHLLAAISSIYSGVKNTGSGKRKVNMDGTHLSIGADDFLPIFIYVLVHCGFLSAEIEAEYMWGLLHPSLLSGEGGYYLTTLSSCLHVIKNMSENEISLLNQTCDDPNVTSSSTVLASSPSPQSTSPPATPSTTTGTSSSTSLVTSITPSRFASVTDLQGYMKIMIPNELSCSIVTKTLPVRPSMTTKDVCKMIAHKFNQTNSEDYGLFQITVDGSETQLEPNDLPQLIRSEAVKSGKLLSFAYKRIDVKFVWPKMDD</sequence>
<feature type="region of interest" description="Disordered" evidence="4">
    <location>
        <begin position="863"/>
        <end position="884"/>
    </location>
</feature>
<name>T1K1D3_TETUR</name>
<reference evidence="8" key="2">
    <citation type="submission" date="2015-06" db="UniProtKB">
        <authorList>
            <consortium name="EnsemblMetazoa"/>
        </authorList>
    </citation>
    <scope>IDENTIFICATION</scope>
</reference>
<dbReference type="Gene3D" id="1.20.1050.80">
    <property type="entry name" value="VPS9 domain"/>
    <property type="match status" value="1"/>
</dbReference>
<dbReference type="SMART" id="SM00314">
    <property type="entry name" value="RA"/>
    <property type="match status" value="1"/>
</dbReference>
<dbReference type="GO" id="GO:0016192">
    <property type="term" value="P:vesicle-mediated transport"/>
    <property type="evidence" value="ECO:0007669"/>
    <property type="project" value="InterPro"/>
</dbReference>
<feature type="compositionally biased region" description="Polar residues" evidence="4">
    <location>
        <begin position="940"/>
        <end position="952"/>
    </location>
</feature>
<feature type="compositionally biased region" description="Basic and acidic residues" evidence="4">
    <location>
        <begin position="552"/>
        <end position="566"/>
    </location>
</feature>
<organism evidence="8 9">
    <name type="scientific">Tetranychus urticae</name>
    <name type="common">Two-spotted spider mite</name>
    <dbReference type="NCBI Taxonomy" id="32264"/>
    <lineage>
        <taxon>Eukaryota</taxon>
        <taxon>Metazoa</taxon>
        <taxon>Ecdysozoa</taxon>
        <taxon>Arthropoda</taxon>
        <taxon>Chelicerata</taxon>
        <taxon>Arachnida</taxon>
        <taxon>Acari</taxon>
        <taxon>Acariformes</taxon>
        <taxon>Trombidiformes</taxon>
        <taxon>Prostigmata</taxon>
        <taxon>Eleutherengona</taxon>
        <taxon>Raphignathae</taxon>
        <taxon>Tetranychoidea</taxon>
        <taxon>Tetranychidae</taxon>
        <taxon>Tetranychus</taxon>
    </lineage>
</organism>
<keyword evidence="3" id="KW-0727">SH2 domain</keyword>
<feature type="compositionally biased region" description="Basic and acidic residues" evidence="4">
    <location>
        <begin position="875"/>
        <end position="884"/>
    </location>
</feature>
<dbReference type="PROSITE" id="PS51205">
    <property type="entry name" value="VPS9"/>
    <property type="match status" value="1"/>
</dbReference>
<dbReference type="InterPro" id="IPR037191">
    <property type="entry name" value="VPS9_dom_sf"/>
</dbReference>
<dbReference type="InterPro" id="IPR003123">
    <property type="entry name" value="VPS9"/>
</dbReference>
<accession>T1K1D3</accession>
<evidence type="ECO:0000256" key="1">
    <source>
        <dbReference type="ARBA" id="ARBA00006919"/>
    </source>
</evidence>
<comment type="similarity">
    <text evidence="1">Belongs to the RIN (Ras interaction/interference) family.</text>
</comment>
<dbReference type="PANTHER" id="PTHR23101">
    <property type="entry name" value="RAB GDP/GTP EXCHANGE FACTOR"/>
    <property type="match status" value="1"/>
</dbReference>
<evidence type="ECO:0000256" key="2">
    <source>
        <dbReference type="ARBA" id="ARBA00022468"/>
    </source>
</evidence>
<dbReference type="PROSITE" id="PS50200">
    <property type="entry name" value="RA"/>
    <property type="match status" value="1"/>
</dbReference>
<dbReference type="GO" id="GO:0031267">
    <property type="term" value="F:small GTPase binding"/>
    <property type="evidence" value="ECO:0007669"/>
    <property type="project" value="TreeGrafter"/>
</dbReference>
<dbReference type="PROSITE" id="PS50001">
    <property type="entry name" value="SH2"/>
    <property type="match status" value="1"/>
</dbReference>
<evidence type="ECO:0000259" key="5">
    <source>
        <dbReference type="PROSITE" id="PS50001"/>
    </source>
</evidence>
<feature type="compositionally biased region" description="Polar residues" evidence="4">
    <location>
        <begin position="531"/>
        <end position="551"/>
    </location>
</feature>
<dbReference type="InterPro" id="IPR000980">
    <property type="entry name" value="SH2"/>
</dbReference>
<dbReference type="InterPro" id="IPR000159">
    <property type="entry name" value="RA_dom"/>
</dbReference>
<dbReference type="SUPFAM" id="SSF55550">
    <property type="entry name" value="SH2 domain"/>
    <property type="match status" value="1"/>
</dbReference>
<dbReference type="Gene3D" id="3.30.505.10">
    <property type="entry name" value="SH2 domain"/>
    <property type="match status" value="1"/>
</dbReference>